<comment type="caution">
    <text evidence="2">The sequence shown here is derived from an EMBL/GenBank/DDBJ whole genome shotgun (WGS) entry which is preliminary data.</text>
</comment>
<protein>
    <submittedName>
        <fullName evidence="2">LmbE family N-acetylglucosaminyl deacetylase</fullName>
    </submittedName>
</protein>
<dbReference type="Pfam" id="PF02585">
    <property type="entry name" value="PIG-L"/>
    <property type="match status" value="1"/>
</dbReference>
<dbReference type="EMBL" id="VFMN01000001">
    <property type="protein sequence ID" value="TQJ10762.1"/>
    <property type="molecule type" value="Genomic_DNA"/>
</dbReference>
<organism evidence="2 3">
    <name type="scientific">Lapillicoccus jejuensis</name>
    <dbReference type="NCBI Taxonomy" id="402171"/>
    <lineage>
        <taxon>Bacteria</taxon>
        <taxon>Bacillati</taxon>
        <taxon>Actinomycetota</taxon>
        <taxon>Actinomycetes</taxon>
        <taxon>Micrococcales</taxon>
        <taxon>Intrasporangiaceae</taxon>
        <taxon>Lapillicoccus</taxon>
    </lineage>
</organism>
<evidence type="ECO:0000313" key="2">
    <source>
        <dbReference type="EMBL" id="TQJ10762.1"/>
    </source>
</evidence>
<reference evidence="2 3" key="1">
    <citation type="submission" date="2019-06" db="EMBL/GenBank/DDBJ databases">
        <title>Sequencing the genomes of 1000 actinobacteria strains.</title>
        <authorList>
            <person name="Klenk H.-P."/>
        </authorList>
    </citation>
    <scope>NUCLEOTIDE SEQUENCE [LARGE SCALE GENOMIC DNA]</scope>
    <source>
        <strain evidence="2 3">DSM 18607</strain>
    </source>
</reference>
<proteinExistence type="predicted"/>
<accession>A0A542E5Z6</accession>
<dbReference type="GO" id="GO:0016137">
    <property type="term" value="P:glycoside metabolic process"/>
    <property type="evidence" value="ECO:0007669"/>
    <property type="project" value="UniProtKB-ARBA"/>
</dbReference>
<evidence type="ECO:0000256" key="1">
    <source>
        <dbReference type="ARBA" id="ARBA00022833"/>
    </source>
</evidence>
<dbReference type="Gene3D" id="3.40.50.10320">
    <property type="entry name" value="LmbE-like"/>
    <property type="match status" value="1"/>
</dbReference>
<keyword evidence="1" id="KW-0862">Zinc</keyword>
<dbReference type="Proteomes" id="UP000317893">
    <property type="component" value="Unassembled WGS sequence"/>
</dbReference>
<dbReference type="SUPFAM" id="SSF102588">
    <property type="entry name" value="LmbE-like"/>
    <property type="match status" value="1"/>
</dbReference>
<dbReference type="InterPro" id="IPR003737">
    <property type="entry name" value="GlcNAc_PI_deacetylase-related"/>
</dbReference>
<dbReference type="PANTHER" id="PTHR12993">
    <property type="entry name" value="N-ACETYLGLUCOSAMINYL-PHOSPHATIDYLINOSITOL DE-N-ACETYLASE-RELATED"/>
    <property type="match status" value="1"/>
</dbReference>
<sequence>MSTLVFVHAHPDDEGSGTAGAMLRATREGHRVVVVYATNGDHGAVPDDLAPGETVVQRRRAEAEASARVTGAARLVWLGYADSGMTGWEQNAADGAFARADLEQAARRLADVLDEEDADVVVGYDWHGGYGHPDHVMVHRVTKRAAELARRAPRYLEATMNRDRMRALHAMAVEAGMDGFDPDGAGDDGNPMGTPEAELHWRLELGDDVPRKREALACHASQTDVAMMLQMPPAVFAIAFGEEFYLEPGRPEGMVTGWFLDPAAA</sequence>
<dbReference type="RefSeq" id="WP_141849943.1">
    <property type="nucleotide sequence ID" value="NZ_BAAAPR010000010.1"/>
</dbReference>
<dbReference type="AlphaFoldDB" id="A0A542E5Z6"/>
<keyword evidence="3" id="KW-1185">Reference proteome</keyword>
<gene>
    <name evidence="2" type="ORF">FB458_3900</name>
</gene>
<dbReference type="GO" id="GO:0016811">
    <property type="term" value="F:hydrolase activity, acting on carbon-nitrogen (but not peptide) bonds, in linear amides"/>
    <property type="evidence" value="ECO:0007669"/>
    <property type="project" value="TreeGrafter"/>
</dbReference>
<evidence type="ECO:0000313" key="3">
    <source>
        <dbReference type="Proteomes" id="UP000317893"/>
    </source>
</evidence>
<name>A0A542E5Z6_9MICO</name>
<dbReference type="InterPro" id="IPR024078">
    <property type="entry name" value="LmbE-like_dom_sf"/>
</dbReference>
<dbReference type="OrthoDB" id="158614at2"/>
<dbReference type="PANTHER" id="PTHR12993:SF26">
    <property type="entry name" value="1D-MYO-INOSITOL 2-ACETAMIDO-2-DEOXY-ALPHA-D-GLUCOPYRANOSIDE DEACETYLASE"/>
    <property type="match status" value="1"/>
</dbReference>